<reference evidence="1 2" key="1">
    <citation type="submission" date="2023-01" db="EMBL/GenBank/DDBJ databases">
        <title>Novel diversity within Roseofilum (Cyanobacteria; Desertifilaceae) from marine benthic mats with descriptions of four novel species.</title>
        <authorList>
            <person name="Wang Y."/>
            <person name="Berthold D.E."/>
            <person name="Hu J."/>
            <person name="Lefler F.W."/>
            <person name="Laughinghouse H.D. IV."/>
        </authorList>
    </citation>
    <scope>NUCLEOTIDE SEQUENCE [LARGE SCALE GENOMIC DNA]</scope>
    <source>
        <strain evidence="1 2">BLCC-M143</strain>
    </source>
</reference>
<comment type="caution">
    <text evidence="1">The sequence shown here is derived from an EMBL/GenBank/DDBJ whole genome shotgun (WGS) entry which is preliminary data.</text>
</comment>
<dbReference type="InterPro" id="IPR036700">
    <property type="entry name" value="BOBF_sf"/>
</dbReference>
<sequence length="123" mass="13023">MLNLTVCKIAVISSIAIAGLWGCQTLENTPLVSGLNSASVSAIASLSPTSANPVQIRGRVIQHIPLLNRSAYQLQDETGVVVVVATGNLPEIGTTVTIRGEVRYQSIPIEGQELGEVYIIEQP</sequence>
<evidence type="ECO:0000313" key="2">
    <source>
        <dbReference type="Proteomes" id="UP001232992"/>
    </source>
</evidence>
<organism evidence="1 2">
    <name type="scientific">Roseofilum casamattae BLCC-M143</name>
    <dbReference type="NCBI Taxonomy" id="3022442"/>
    <lineage>
        <taxon>Bacteria</taxon>
        <taxon>Bacillati</taxon>
        <taxon>Cyanobacteriota</taxon>
        <taxon>Cyanophyceae</taxon>
        <taxon>Desertifilales</taxon>
        <taxon>Desertifilaceae</taxon>
        <taxon>Roseofilum</taxon>
        <taxon>Roseofilum casamattae</taxon>
    </lineage>
</organism>
<dbReference type="EMBL" id="JAQOSQ010000038">
    <property type="protein sequence ID" value="MDJ1185532.1"/>
    <property type="molecule type" value="Genomic_DNA"/>
</dbReference>
<accession>A0ABT7C248</accession>
<dbReference type="Proteomes" id="UP001232992">
    <property type="component" value="Unassembled WGS sequence"/>
</dbReference>
<gene>
    <name evidence="1" type="ORF">PMH09_20305</name>
</gene>
<name>A0ABT7C248_9CYAN</name>
<dbReference type="SUPFAM" id="SSF101756">
    <property type="entry name" value="Hypothetical protein YgiW"/>
    <property type="match status" value="1"/>
</dbReference>
<protein>
    <submittedName>
        <fullName evidence="1">Uncharacterized protein</fullName>
    </submittedName>
</protein>
<dbReference type="RefSeq" id="WP_283760173.1">
    <property type="nucleotide sequence ID" value="NZ_JAQOSQ010000038.1"/>
</dbReference>
<keyword evidence="2" id="KW-1185">Reference proteome</keyword>
<evidence type="ECO:0000313" key="1">
    <source>
        <dbReference type="EMBL" id="MDJ1185532.1"/>
    </source>
</evidence>
<proteinExistence type="predicted"/>